<comment type="similarity">
    <text evidence="1">Belongs to the DNA mismatch repair MutL/HexB family.</text>
</comment>
<name>A0A813MEY5_9BILA</name>
<evidence type="ECO:0000256" key="1">
    <source>
        <dbReference type="ARBA" id="ARBA00006082"/>
    </source>
</evidence>
<evidence type="ECO:0000313" key="4">
    <source>
        <dbReference type="Proteomes" id="UP000663879"/>
    </source>
</evidence>
<dbReference type="InterPro" id="IPR042120">
    <property type="entry name" value="MutL_C_dimsub"/>
</dbReference>
<sequence length="798" mass="94229">MIKKLNQNSIKDLVAFSEINSLTECILNLIYNSLDAKSTIIIVKFNYESFYVEIIDNGYGVDLEDLKYLGEEILSRKKSLCYGYRGQFLYNLINLSDQVHFISGKSPKHMKIFERNSQPKTIKIESSKCFSTLIRIFNLFGIDRLRQAQLFDTINLKDLLSSLETLSIVNYNVQFCLEDLKEEKILFKSNSFMSIKEQFLSRYFDNQTTLFLEHKTDLNRFKISGLFYNLRRLSFFNAKLSNLTWNSEIQFLFFNNFFIKNKDYYDLVSNILVSNKEFNIHRLNVSQMVFCISIESHLENYKIFHNGKCRDLIEFESDNLDKSFKNTLLDFLESFLATNGFKNSEKISINQIVENFSPKFDPEDLKNTRASKSVRKNLNKNISTLKTFINKFNFKRPKARRKIVKLNFYAHNYIIKQRRNNHSALTFSTLNSKLNIKNFKSNTKLEDKSTLTEQIKLKDFWSRYLNEDGIEFYVNNLNGESTYDINIAKESPVMSSFFNKVNQNFKMLKNFDVPNLDTEKFDKISNDLEQNVLIKWKYKDEFLKFNLMNSHNDLELDMDVSKVDRTTFKNLKIIGQVDSKFIATFSRVEINDESFCYSIFLFDQHACHERIRLEDLFDENVDQNGKFVSEELEKYINLTIDLINDSSFNIFNERIKKFGFNLSQVDEEVYLTRVPKFLINKFNRNEKDIILKVLKFFENEMKIAYSKYDLKQELKENSLSKIPFQLVELLNTEACKGAIKFGDKLKISECKKIIKSLSWCKMPFSCAHGRPTIAPIKQFFKKENIKRKLNFKKLPEDL</sequence>
<dbReference type="InterPro" id="IPR037198">
    <property type="entry name" value="MutL_C_sf"/>
</dbReference>
<dbReference type="InterPro" id="IPR014790">
    <property type="entry name" value="MutL_C"/>
</dbReference>
<dbReference type="Gene3D" id="3.30.565.10">
    <property type="entry name" value="Histidine kinase-like ATPase, C-terminal domain"/>
    <property type="match status" value="1"/>
</dbReference>
<dbReference type="GO" id="GO:0006298">
    <property type="term" value="P:mismatch repair"/>
    <property type="evidence" value="ECO:0007669"/>
    <property type="project" value="InterPro"/>
</dbReference>
<dbReference type="AlphaFoldDB" id="A0A813MEY5"/>
<evidence type="ECO:0000313" key="3">
    <source>
        <dbReference type="EMBL" id="CAF0720747.1"/>
    </source>
</evidence>
<keyword evidence="4" id="KW-1185">Reference proteome</keyword>
<evidence type="ECO:0000259" key="2">
    <source>
        <dbReference type="SMART" id="SM00853"/>
    </source>
</evidence>
<dbReference type="GO" id="GO:0032300">
    <property type="term" value="C:mismatch repair complex"/>
    <property type="evidence" value="ECO:0007669"/>
    <property type="project" value="InterPro"/>
</dbReference>
<dbReference type="OrthoDB" id="429932at2759"/>
<accession>A0A813MEY5</accession>
<dbReference type="PANTHER" id="PTHR10073">
    <property type="entry name" value="DNA MISMATCH REPAIR PROTEIN MLH, PMS, MUTL"/>
    <property type="match status" value="1"/>
</dbReference>
<dbReference type="GO" id="GO:0016887">
    <property type="term" value="F:ATP hydrolysis activity"/>
    <property type="evidence" value="ECO:0007669"/>
    <property type="project" value="InterPro"/>
</dbReference>
<dbReference type="GO" id="GO:0140664">
    <property type="term" value="F:ATP-dependent DNA damage sensor activity"/>
    <property type="evidence" value="ECO:0007669"/>
    <property type="project" value="InterPro"/>
</dbReference>
<dbReference type="InterPro" id="IPR038973">
    <property type="entry name" value="MutL/Mlh/Pms-like"/>
</dbReference>
<dbReference type="InterPro" id="IPR042121">
    <property type="entry name" value="MutL_C_regsub"/>
</dbReference>
<dbReference type="GO" id="GO:0005524">
    <property type="term" value="F:ATP binding"/>
    <property type="evidence" value="ECO:0007669"/>
    <property type="project" value="InterPro"/>
</dbReference>
<dbReference type="SMART" id="SM00853">
    <property type="entry name" value="MutL_C"/>
    <property type="match status" value="1"/>
</dbReference>
<dbReference type="PANTHER" id="PTHR10073:SF47">
    <property type="entry name" value="DNA MISMATCH REPAIR PROTEIN MLH3"/>
    <property type="match status" value="1"/>
</dbReference>
<dbReference type="Proteomes" id="UP000663879">
    <property type="component" value="Unassembled WGS sequence"/>
</dbReference>
<dbReference type="Gene3D" id="3.30.1370.100">
    <property type="entry name" value="MutL, C-terminal domain, regulatory subdomain"/>
    <property type="match status" value="1"/>
</dbReference>
<comment type="caution">
    <text evidence="3">The sequence shown here is derived from an EMBL/GenBank/DDBJ whole genome shotgun (WGS) entry which is preliminary data.</text>
</comment>
<organism evidence="3 4">
    <name type="scientific">Brachionus calyciflorus</name>
    <dbReference type="NCBI Taxonomy" id="104777"/>
    <lineage>
        <taxon>Eukaryota</taxon>
        <taxon>Metazoa</taxon>
        <taxon>Spiralia</taxon>
        <taxon>Gnathifera</taxon>
        <taxon>Rotifera</taxon>
        <taxon>Eurotatoria</taxon>
        <taxon>Monogononta</taxon>
        <taxon>Pseudotrocha</taxon>
        <taxon>Ploima</taxon>
        <taxon>Brachionidae</taxon>
        <taxon>Brachionus</taxon>
    </lineage>
</organism>
<dbReference type="SUPFAM" id="SSF55874">
    <property type="entry name" value="ATPase domain of HSP90 chaperone/DNA topoisomerase II/histidine kinase"/>
    <property type="match status" value="1"/>
</dbReference>
<dbReference type="SUPFAM" id="SSF118116">
    <property type="entry name" value="DNA mismatch repair protein MutL"/>
    <property type="match status" value="1"/>
</dbReference>
<dbReference type="Gene3D" id="3.30.1540.20">
    <property type="entry name" value="MutL, C-terminal domain, dimerisation subdomain"/>
    <property type="match status" value="1"/>
</dbReference>
<dbReference type="EMBL" id="CAJNOC010000158">
    <property type="protein sequence ID" value="CAF0720747.1"/>
    <property type="molecule type" value="Genomic_DNA"/>
</dbReference>
<feature type="domain" description="MutL C-terminal dimerisation" evidence="2">
    <location>
        <begin position="573"/>
        <end position="745"/>
    </location>
</feature>
<gene>
    <name evidence="3" type="ORF">OXX778_LOCUS2138</name>
</gene>
<protein>
    <recommendedName>
        <fullName evidence="2">MutL C-terminal dimerisation domain-containing protein</fullName>
    </recommendedName>
</protein>
<proteinExistence type="inferred from homology"/>
<dbReference type="InterPro" id="IPR036890">
    <property type="entry name" value="HATPase_C_sf"/>
</dbReference>
<reference evidence="3" key="1">
    <citation type="submission" date="2021-02" db="EMBL/GenBank/DDBJ databases">
        <authorList>
            <person name="Nowell W R."/>
        </authorList>
    </citation>
    <scope>NUCLEOTIDE SEQUENCE</scope>
    <source>
        <strain evidence="3">Ploen Becks lab</strain>
    </source>
</reference>